<dbReference type="AlphaFoldDB" id="A0A1L3MX97"/>
<dbReference type="NCBIfam" id="TIGR02904">
    <property type="entry name" value="spore_ysxE"/>
    <property type="match status" value="1"/>
</dbReference>
<dbReference type="KEGG" id="bwh:A9C19_05330"/>
<keyword evidence="2" id="KW-1185">Reference proteome</keyword>
<dbReference type="PANTHER" id="PTHR39179">
    <property type="entry name" value="SPORE COAT PROTEIN I"/>
    <property type="match status" value="1"/>
</dbReference>
<proteinExistence type="predicted"/>
<reference evidence="1 2" key="1">
    <citation type="journal article" date="2016" name="Sci. Rep.">
        <title>Complete genome sequence and transcriptomic analysis of a novel marine strain Bacillus weihaiensis reveals the mechanism of brown algae degradation.</title>
        <authorList>
            <person name="Zhu Y."/>
            <person name="Chen P."/>
            <person name="Bao Y."/>
            <person name="Men Y."/>
            <person name="Zeng Y."/>
            <person name="Yang J."/>
            <person name="Sun J."/>
            <person name="Sun Y."/>
        </authorList>
    </citation>
    <scope>NUCLEOTIDE SEQUENCE [LARGE SCALE GENOMIC DNA]</scope>
    <source>
        <strain evidence="1 2">Alg07</strain>
    </source>
</reference>
<dbReference type="EMBL" id="CP016020">
    <property type="protein sequence ID" value="APH06971.1"/>
    <property type="molecule type" value="Genomic_DNA"/>
</dbReference>
<dbReference type="Gene3D" id="3.30.200.20">
    <property type="entry name" value="Phosphorylase Kinase, domain 1"/>
    <property type="match status" value="1"/>
</dbReference>
<dbReference type="InterPro" id="IPR011009">
    <property type="entry name" value="Kinase-like_dom_sf"/>
</dbReference>
<protein>
    <submittedName>
        <fullName evidence="1">Spore coat protein YsxE</fullName>
    </submittedName>
</protein>
<dbReference type="InterPro" id="IPR014253">
    <property type="entry name" value="Spore_coat_YsxE"/>
</dbReference>
<dbReference type="SUPFAM" id="SSF56112">
    <property type="entry name" value="Protein kinase-like (PK-like)"/>
    <property type="match status" value="1"/>
</dbReference>
<evidence type="ECO:0000313" key="1">
    <source>
        <dbReference type="EMBL" id="APH06971.1"/>
    </source>
</evidence>
<dbReference type="GO" id="GO:0042601">
    <property type="term" value="C:endospore-forming forespore"/>
    <property type="evidence" value="ECO:0007669"/>
    <property type="project" value="TreeGrafter"/>
</dbReference>
<dbReference type="Proteomes" id="UP000181936">
    <property type="component" value="Chromosome"/>
</dbReference>
<gene>
    <name evidence="1" type="ORF">A9C19_05330</name>
</gene>
<name>A0A1L3MX97_9BACI</name>
<accession>A0A1L3MX97</accession>
<dbReference type="Gene3D" id="3.90.1200.10">
    <property type="match status" value="1"/>
</dbReference>
<organism evidence="1 2">
    <name type="scientific">Bacillus weihaiensis</name>
    <dbReference type="NCBI Taxonomy" id="1547283"/>
    <lineage>
        <taxon>Bacteria</taxon>
        <taxon>Bacillati</taxon>
        <taxon>Bacillota</taxon>
        <taxon>Bacilli</taxon>
        <taxon>Bacillales</taxon>
        <taxon>Bacillaceae</taxon>
        <taxon>Bacillus</taxon>
    </lineage>
</organism>
<keyword evidence="1" id="KW-0946">Virion</keyword>
<sequence>MEEIEPLLRQYDLTLEYGEEVNSKVMKIYTNKGPYVVKLLPNSIDQQFLHSYSSLRQSNFNQFVPIVLNRNQQLISHYNGQNYYVSPWLPNEPEDEREKRHQYLFQEMARLHKQTEQNVTLLGHEVSKHYETYVKELEENKAFYEAFVEKCEQKLYLSPFELQAVTYYIEVSRAIDFSIKKIEEWYEKMGEKETSRISLTHRKISAHHFLYDQNEKGHFINFEQARYASPIDDFLLFITRIARTTPVQSDDCVNWFYTYQKEYPYTDEEMLLFLSYLAYPHRICSLIKQSHTYPYTELEKNRKLVKAYWQFKNIEYVVMKLSEIEERKKREAEAAEAKATNE</sequence>
<dbReference type="STRING" id="1547283.A9C19_05330"/>
<keyword evidence="1" id="KW-0167">Capsid protein</keyword>
<dbReference type="InterPro" id="IPR047175">
    <property type="entry name" value="CotS-like"/>
</dbReference>
<evidence type="ECO:0000313" key="2">
    <source>
        <dbReference type="Proteomes" id="UP000181936"/>
    </source>
</evidence>
<dbReference type="PANTHER" id="PTHR39179:SF3">
    <property type="entry name" value="COTS-RELATED PROTEIN"/>
    <property type="match status" value="1"/>
</dbReference>